<keyword evidence="2" id="KW-0472">Membrane</keyword>
<protein>
    <submittedName>
        <fullName evidence="3">Putative transmembrane protein</fullName>
    </submittedName>
</protein>
<dbReference type="PANTHER" id="PTHR34379:SF15">
    <property type="entry name" value="PROTEIN, PUTATIVE-RELATED"/>
    <property type="match status" value="1"/>
</dbReference>
<evidence type="ECO:0000256" key="1">
    <source>
        <dbReference type="SAM" id="MobiDB-lite"/>
    </source>
</evidence>
<feature type="region of interest" description="Disordered" evidence="1">
    <location>
        <begin position="35"/>
        <end position="56"/>
    </location>
</feature>
<feature type="transmembrane region" description="Helical" evidence="2">
    <location>
        <begin position="136"/>
        <end position="152"/>
    </location>
</feature>
<dbReference type="InterPro" id="IPR040411">
    <property type="entry name" value="At5g23160-like"/>
</dbReference>
<dbReference type="PANTHER" id="PTHR34379">
    <property type="entry name" value="OS07G0553800 PROTEIN"/>
    <property type="match status" value="1"/>
</dbReference>
<evidence type="ECO:0000256" key="2">
    <source>
        <dbReference type="SAM" id="Phobius"/>
    </source>
</evidence>
<feature type="transmembrane region" description="Helical" evidence="2">
    <location>
        <begin position="158"/>
        <end position="175"/>
    </location>
</feature>
<comment type="caution">
    <text evidence="3">The sequence shown here is derived from an EMBL/GenBank/DDBJ whole genome shotgun (WGS) entry which is preliminary data.</text>
</comment>
<feature type="region of interest" description="Disordered" evidence="1">
    <location>
        <begin position="85"/>
        <end position="126"/>
    </location>
</feature>
<keyword evidence="2 3" id="KW-0812">Transmembrane</keyword>
<organism evidence="3 4">
    <name type="scientific">Senna tora</name>
    <dbReference type="NCBI Taxonomy" id="362788"/>
    <lineage>
        <taxon>Eukaryota</taxon>
        <taxon>Viridiplantae</taxon>
        <taxon>Streptophyta</taxon>
        <taxon>Embryophyta</taxon>
        <taxon>Tracheophyta</taxon>
        <taxon>Spermatophyta</taxon>
        <taxon>Magnoliopsida</taxon>
        <taxon>eudicotyledons</taxon>
        <taxon>Gunneridae</taxon>
        <taxon>Pentapetalae</taxon>
        <taxon>rosids</taxon>
        <taxon>fabids</taxon>
        <taxon>Fabales</taxon>
        <taxon>Fabaceae</taxon>
        <taxon>Caesalpinioideae</taxon>
        <taxon>Cassia clade</taxon>
        <taxon>Senna</taxon>
    </lineage>
</organism>
<dbReference type="AlphaFoldDB" id="A0A834TL09"/>
<keyword evidence="2" id="KW-1133">Transmembrane helix</keyword>
<evidence type="ECO:0000313" key="4">
    <source>
        <dbReference type="Proteomes" id="UP000634136"/>
    </source>
</evidence>
<name>A0A834TL09_9FABA</name>
<proteinExistence type="predicted"/>
<dbReference type="EMBL" id="JAAIUW010000007">
    <property type="protein sequence ID" value="KAF7823074.1"/>
    <property type="molecule type" value="Genomic_DNA"/>
</dbReference>
<accession>A0A834TL09</accession>
<dbReference type="Proteomes" id="UP000634136">
    <property type="component" value="Unassembled WGS sequence"/>
</dbReference>
<keyword evidence="4" id="KW-1185">Reference proteome</keyword>
<evidence type="ECO:0000313" key="3">
    <source>
        <dbReference type="EMBL" id="KAF7823074.1"/>
    </source>
</evidence>
<feature type="compositionally biased region" description="Low complexity" evidence="1">
    <location>
        <begin position="100"/>
        <end position="120"/>
    </location>
</feature>
<reference evidence="3" key="1">
    <citation type="submission" date="2020-09" db="EMBL/GenBank/DDBJ databases">
        <title>Genome-Enabled Discovery of Anthraquinone Biosynthesis in Senna tora.</title>
        <authorList>
            <person name="Kang S.-H."/>
            <person name="Pandey R.P."/>
            <person name="Lee C.-M."/>
            <person name="Sim J.-S."/>
            <person name="Jeong J.-T."/>
            <person name="Choi B.-S."/>
            <person name="Jung M."/>
            <person name="Ginzburg D."/>
            <person name="Zhao K."/>
            <person name="Won S.Y."/>
            <person name="Oh T.-J."/>
            <person name="Yu Y."/>
            <person name="Kim N.-H."/>
            <person name="Lee O.R."/>
            <person name="Lee T.-H."/>
            <person name="Bashyal P."/>
            <person name="Kim T.-S."/>
            <person name="Lee W.-H."/>
            <person name="Kawkins C."/>
            <person name="Kim C.-K."/>
            <person name="Kim J.S."/>
            <person name="Ahn B.O."/>
            <person name="Rhee S.Y."/>
            <person name="Sohng J.K."/>
        </authorList>
    </citation>
    <scope>NUCLEOTIDE SEQUENCE</scope>
    <source>
        <tissue evidence="3">Leaf</tissue>
    </source>
</reference>
<gene>
    <name evidence="3" type="ORF">G2W53_021218</name>
</gene>
<sequence length="195" mass="21652">MKNVSKNTNVSKNNKYFSSCFRPVVVDIDAMLDSTSTSTSTSTLPNKAGHSVMHHHPPKRNLSLLIKALVFPSILNRRGRRNKSKLSYLGNEGTKPEPPLSGGSSPVPASSSSSESQCSEWKPKEKVMSKKKEKRINWLGIEVVVISLTFTVLCEKYWGIVLTSTCMYLLSVLKGRPRSRRVIRSGGSIVKSREE</sequence>